<sequence>MGAMMARPRKDEAIDIRGEAVRAAIIQLGEDPAGLSLSAIARRIGCSAPALYSHFDSKDDLLAQVRAAAFAEMMEAKRRRFVGLSAEPLARLAAGGHDYVDFARANPALYRLIFAPEAGKPAGKGGDKGHDQGHGQAPAHPEVNLDAAAIAPLAAGLGAAGPSAMGAEAAAEIAHMMWFTVHGAIMMALDGQLPGPEAARWARAHEAVDTVMRLLVSHFPTFRE</sequence>
<evidence type="ECO:0000256" key="4">
    <source>
        <dbReference type="PROSITE-ProRule" id="PRU00335"/>
    </source>
</evidence>
<accession>A0A1C1Z0J5</accession>
<dbReference type="Proteomes" id="UP000094795">
    <property type="component" value="Unassembled WGS sequence"/>
</dbReference>
<dbReference type="Gene3D" id="1.10.357.10">
    <property type="entry name" value="Tetracycline Repressor, domain 2"/>
    <property type="match status" value="1"/>
</dbReference>
<evidence type="ECO:0000256" key="3">
    <source>
        <dbReference type="ARBA" id="ARBA00023163"/>
    </source>
</evidence>
<dbReference type="InterPro" id="IPR036271">
    <property type="entry name" value="Tet_transcr_reg_TetR-rel_C_sf"/>
</dbReference>
<dbReference type="InterPro" id="IPR050109">
    <property type="entry name" value="HTH-type_TetR-like_transc_reg"/>
</dbReference>
<dbReference type="SUPFAM" id="SSF48498">
    <property type="entry name" value="Tetracyclin repressor-like, C-terminal domain"/>
    <property type="match status" value="1"/>
</dbReference>
<feature type="DNA-binding region" description="H-T-H motif" evidence="4">
    <location>
        <begin position="36"/>
        <end position="55"/>
    </location>
</feature>
<dbReference type="PANTHER" id="PTHR30055">
    <property type="entry name" value="HTH-TYPE TRANSCRIPTIONAL REGULATOR RUTR"/>
    <property type="match status" value="1"/>
</dbReference>
<dbReference type="InterPro" id="IPR001647">
    <property type="entry name" value="HTH_TetR"/>
</dbReference>
<dbReference type="Pfam" id="PF13305">
    <property type="entry name" value="TetR_C_33"/>
    <property type="match status" value="1"/>
</dbReference>
<evidence type="ECO:0000259" key="6">
    <source>
        <dbReference type="PROSITE" id="PS50977"/>
    </source>
</evidence>
<keyword evidence="2 4" id="KW-0238">DNA-binding</keyword>
<evidence type="ECO:0000313" key="7">
    <source>
        <dbReference type="EMBL" id="OCW59283.1"/>
    </source>
</evidence>
<keyword evidence="8" id="KW-1185">Reference proteome</keyword>
<proteinExistence type="predicted"/>
<dbReference type="PROSITE" id="PS50977">
    <property type="entry name" value="HTH_TETR_2"/>
    <property type="match status" value="1"/>
</dbReference>
<name>A0A1C1Z0J5_9HYPH</name>
<dbReference type="AlphaFoldDB" id="A0A1C1Z0J5"/>
<gene>
    <name evidence="7" type="ORF">AWJ14_09555</name>
</gene>
<dbReference type="InterPro" id="IPR009057">
    <property type="entry name" value="Homeodomain-like_sf"/>
</dbReference>
<organism evidence="7 8">
    <name type="scientific">Hoeflea olei</name>
    <dbReference type="NCBI Taxonomy" id="1480615"/>
    <lineage>
        <taxon>Bacteria</taxon>
        <taxon>Pseudomonadati</taxon>
        <taxon>Pseudomonadota</taxon>
        <taxon>Alphaproteobacteria</taxon>
        <taxon>Hyphomicrobiales</taxon>
        <taxon>Rhizobiaceae</taxon>
        <taxon>Hoeflea</taxon>
    </lineage>
</organism>
<evidence type="ECO:0000256" key="2">
    <source>
        <dbReference type="ARBA" id="ARBA00023125"/>
    </source>
</evidence>
<reference evidence="7 8" key="1">
    <citation type="submission" date="2015-12" db="EMBL/GenBank/DDBJ databases">
        <authorList>
            <person name="Shamseldin A."/>
            <person name="Moawad H."/>
            <person name="Abd El-Rahim W.M."/>
            <person name="Sadowsky M.J."/>
        </authorList>
    </citation>
    <scope>NUCLEOTIDE SEQUENCE [LARGE SCALE GENOMIC DNA]</scope>
    <source>
        <strain evidence="7 8">JC234</strain>
    </source>
</reference>
<feature type="region of interest" description="Disordered" evidence="5">
    <location>
        <begin position="121"/>
        <end position="140"/>
    </location>
</feature>
<dbReference type="GO" id="GO:0000976">
    <property type="term" value="F:transcription cis-regulatory region binding"/>
    <property type="evidence" value="ECO:0007669"/>
    <property type="project" value="TreeGrafter"/>
</dbReference>
<feature type="domain" description="HTH tetR-type" evidence="6">
    <location>
        <begin position="11"/>
        <end position="73"/>
    </location>
</feature>
<dbReference type="EMBL" id="LQZT01000001">
    <property type="protein sequence ID" value="OCW59283.1"/>
    <property type="molecule type" value="Genomic_DNA"/>
</dbReference>
<evidence type="ECO:0000256" key="1">
    <source>
        <dbReference type="ARBA" id="ARBA00023015"/>
    </source>
</evidence>
<dbReference type="SUPFAM" id="SSF46689">
    <property type="entry name" value="Homeodomain-like"/>
    <property type="match status" value="1"/>
</dbReference>
<keyword evidence="3" id="KW-0804">Transcription</keyword>
<dbReference type="GO" id="GO:0003700">
    <property type="term" value="F:DNA-binding transcription factor activity"/>
    <property type="evidence" value="ECO:0007669"/>
    <property type="project" value="TreeGrafter"/>
</dbReference>
<dbReference type="Pfam" id="PF00440">
    <property type="entry name" value="TetR_N"/>
    <property type="match status" value="1"/>
</dbReference>
<protein>
    <recommendedName>
        <fullName evidence="6">HTH tetR-type domain-containing protein</fullName>
    </recommendedName>
</protein>
<dbReference type="InterPro" id="IPR025996">
    <property type="entry name" value="MT1864/Rv1816-like_C"/>
</dbReference>
<comment type="caution">
    <text evidence="7">The sequence shown here is derived from an EMBL/GenBank/DDBJ whole genome shotgun (WGS) entry which is preliminary data.</text>
</comment>
<dbReference type="PANTHER" id="PTHR30055:SF234">
    <property type="entry name" value="HTH-TYPE TRANSCRIPTIONAL REGULATOR BETI"/>
    <property type="match status" value="1"/>
</dbReference>
<evidence type="ECO:0000313" key="8">
    <source>
        <dbReference type="Proteomes" id="UP000094795"/>
    </source>
</evidence>
<evidence type="ECO:0000256" key="5">
    <source>
        <dbReference type="SAM" id="MobiDB-lite"/>
    </source>
</evidence>
<keyword evidence="1" id="KW-0805">Transcription regulation</keyword>